<gene>
    <name evidence="2" type="primary">CSON003571</name>
</gene>
<dbReference type="VEuPathDB" id="VectorBase:CSON003571"/>
<sequence length="125" mass="14122">MAHKQTWYEIENTMIACSAIDIESATRVRENLNGCDIYSGCCTLKIDYAKSPGLQSSFLICIVIDHNLEKGTFAFMPNLIHLFDLCVNNNKFHTCCESCALKCHTSHALVLLDESYKCDFISIFN</sequence>
<dbReference type="AlphaFoldDB" id="A0A336MLS3"/>
<name>A0A336MLS3_CULSO</name>
<evidence type="ECO:0000313" key="2">
    <source>
        <dbReference type="EMBL" id="SSX31364.1"/>
    </source>
</evidence>
<organism evidence="2">
    <name type="scientific">Culicoides sonorensis</name>
    <name type="common">Biting midge</name>
    <dbReference type="NCBI Taxonomy" id="179676"/>
    <lineage>
        <taxon>Eukaryota</taxon>
        <taxon>Metazoa</taxon>
        <taxon>Ecdysozoa</taxon>
        <taxon>Arthropoda</taxon>
        <taxon>Hexapoda</taxon>
        <taxon>Insecta</taxon>
        <taxon>Pterygota</taxon>
        <taxon>Neoptera</taxon>
        <taxon>Endopterygota</taxon>
        <taxon>Diptera</taxon>
        <taxon>Nematocera</taxon>
        <taxon>Chironomoidea</taxon>
        <taxon>Ceratopogonidae</taxon>
        <taxon>Ceratopogoninae</taxon>
        <taxon>Culicoides</taxon>
        <taxon>Monoculicoides</taxon>
    </lineage>
</organism>
<dbReference type="InterPro" id="IPR012677">
    <property type="entry name" value="Nucleotide-bd_a/b_plait_sf"/>
</dbReference>
<accession>A0A336MLS3</accession>
<protein>
    <submittedName>
        <fullName evidence="2">CSON003571 protein</fullName>
    </submittedName>
</protein>
<evidence type="ECO:0000313" key="1">
    <source>
        <dbReference type="EMBL" id="SSX11799.1"/>
    </source>
</evidence>
<dbReference type="EMBL" id="UFQS01001667">
    <property type="protein sequence ID" value="SSX11799.1"/>
    <property type="molecule type" value="Genomic_DNA"/>
</dbReference>
<proteinExistence type="predicted"/>
<dbReference type="Gene3D" id="3.30.70.330">
    <property type="match status" value="1"/>
</dbReference>
<reference evidence="1" key="1">
    <citation type="submission" date="2018-04" db="EMBL/GenBank/DDBJ databases">
        <authorList>
            <person name="Go L.Y."/>
            <person name="Mitchell J.A."/>
        </authorList>
    </citation>
    <scope>NUCLEOTIDE SEQUENCE</scope>
    <source>
        <tissue evidence="1">Whole organism</tissue>
    </source>
</reference>
<dbReference type="EMBL" id="UFQT01001667">
    <property type="protein sequence ID" value="SSX31364.1"/>
    <property type="molecule type" value="Genomic_DNA"/>
</dbReference>
<reference evidence="2" key="2">
    <citation type="submission" date="2018-07" db="EMBL/GenBank/DDBJ databases">
        <authorList>
            <person name="Quirk P.G."/>
            <person name="Krulwich T.A."/>
        </authorList>
    </citation>
    <scope>NUCLEOTIDE SEQUENCE</scope>
</reference>